<keyword evidence="3 6" id="KW-0812">Transmembrane</keyword>
<reference evidence="7 8" key="1">
    <citation type="journal article" date="2011" name="Stand. Genomic Sci.">
        <title>Complete genome sequence of 'Thioalkalivibrio sulfidophilus' HL-EbGr7.</title>
        <authorList>
            <person name="Muyzer G."/>
            <person name="Sorokin D.Y."/>
            <person name="Mavromatis K."/>
            <person name="Lapidus A."/>
            <person name="Clum A."/>
            <person name="Ivanova N."/>
            <person name="Pati A."/>
            <person name="d'Haeseleer P."/>
            <person name="Woyke T."/>
            <person name="Kyrpides N.C."/>
        </authorList>
    </citation>
    <scope>NUCLEOTIDE SEQUENCE [LARGE SCALE GENOMIC DNA]</scope>
    <source>
        <strain evidence="7 8">HL-EbGR7</strain>
    </source>
</reference>
<sequence>MAEPQAPQATPASPSRSRWRQRIGLLLGPGLFALMLLSGPPADMDPAAWQVAALTVLMATWWVSEALPIPVTALLPVGLLPLMGAVDINAAAAPYANPLIFLFLGGFIIALALQRWNLHRRIALLILSAAGQRLEQLVAGFMAATAGLSMWVSNTATAALMLPIGISVLVLLEEQGVTESEGLNFALALLLGIAFAANIGGMATLIGTPPNALLAGFLAEHHGLHIGFAQWMAVGLPVSLTLLLVCWWVLCRWAFPLPRRRIEGIDALIRQQRETLGPITGPEQRVAVVFALVALAWLTRPLLDRLIPGLSLTDPGIAILGALALFLIPAGGGRDENLLHWDATRQLPWGVLVLVGGGLSLGAAIGTSGLSDAVALALGGLAAWPVWVVVVAVALTAMLLSHVTSNTATAATLLPLAAALAVSLREDPLLLTVPVALAASCAFMLPVATPPNAIVFGSGRITVPDMVRAGWRLSAVALLVVSLAVLLLARAVLGA</sequence>
<dbReference type="GO" id="GO:0015141">
    <property type="term" value="F:succinate transmembrane transporter activity"/>
    <property type="evidence" value="ECO:0007669"/>
    <property type="project" value="UniProtKB-ARBA"/>
</dbReference>
<feature type="transmembrane region" description="Helical" evidence="6">
    <location>
        <begin position="430"/>
        <end position="448"/>
    </location>
</feature>
<dbReference type="InterPro" id="IPR031312">
    <property type="entry name" value="Na/sul_symport_CS"/>
</dbReference>
<dbReference type="EMBL" id="CP001339">
    <property type="protein sequence ID" value="ACL71980.1"/>
    <property type="molecule type" value="Genomic_DNA"/>
</dbReference>
<dbReference type="RefSeq" id="WP_012637468.1">
    <property type="nucleotide sequence ID" value="NC_011901.1"/>
</dbReference>
<comment type="subcellular location">
    <subcellularLocation>
        <location evidence="1">Membrane</location>
        <topology evidence="1">Multi-pass membrane protein</topology>
    </subcellularLocation>
</comment>
<dbReference type="STRING" id="396588.Tgr7_0889"/>
<dbReference type="InterPro" id="IPR001898">
    <property type="entry name" value="SLC13A/DASS"/>
</dbReference>
<dbReference type="HOGENOM" id="CLU_005170_0_0_6"/>
<feature type="transmembrane region" description="Helical" evidence="6">
    <location>
        <begin position="228"/>
        <end position="251"/>
    </location>
</feature>
<dbReference type="eggNOG" id="COG0471">
    <property type="taxonomic scope" value="Bacteria"/>
</dbReference>
<accession>B8GNB9</accession>
<dbReference type="OrthoDB" id="9766267at2"/>
<keyword evidence="4 6" id="KW-1133">Transmembrane helix</keyword>
<keyword evidence="2" id="KW-0813">Transport</keyword>
<dbReference type="AlphaFoldDB" id="B8GNB9"/>
<evidence type="ECO:0000313" key="7">
    <source>
        <dbReference type="EMBL" id="ACL71980.1"/>
    </source>
</evidence>
<dbReference type="PANTHER" id="PTHR10283:SF82">
    <property type="entry name" value="SOLUTE CARRIER FAMILY 13 MEMBER 2"/>
    <property type="match status" value="1"/>
</dbReference>
<proteinExistence type="predicted"/>
<feature type="transmembrane region" description="Helical" evidence="6">
    <location>
        <begin position="150"/>
        <end position="172"/>
    </location>
</feature>
<dbReference type="PROSITE" id="PS01271">
    <property type="entry name" value="NA_SULFATE"/>
    <property type="match status" value="1"/>
</dbReference>
<dbReference type="Proteomes" id="UP000002383">
    <property type="component" value="Chromosome"/>
</dbReference>
<evidence type="ECO:0000256" key="5">
    <source>
        <dbReference type="ARBA" id="ARBA00023136"/>
    </source>
</evidence>
<protein>
    <submittedName>
        <fullName evidence="7">Anion transporter</fullName>
    </submittedName>
</protein>
<feature type="transmembrane region" description="Helical" evidence="6">
    <location>
        <begin position="407"/>
        <end position="424"/>
    </location>
</feature>
<evidence type="ECO:0000256" key="3">
    <source>
        <dbReference type="ARBA" id="ARBA00022692"/>
    </source>
</evidence>
<dbReference type="KEGG" id="tgr:Tgr7_0889"/>
<feature type="transmembrane region" description="Helical" evidence="6">
    <location>
        <begin position="184"/>
        <end position="208"/>
    </location>
</feature>
<feature type="transmembrane region" description="Helical" evidence="6">
    <location>
        <begin position="373"/>
        <end position="400"/>
    </location>
</feature>
<dbReference type="PANTHER" id="PTHR10283">
    <property type="entry name" value="SOLUTE CARRIER FAMILY 13 MEMBER"/>
    <property type="match status" value="1"/>
</dbReference>
<feature type="transmembrane region" description="Helical" evidence="6">
    <location>
        <begin position="349"/>
        <end position="367"/>
    </location>
</feature>
<feature type="transmembrane region" description="Helical" evidence="6">
    <location>
        <begin position="71"/>
        <end position="89"/>
    </location>
</feature>
<evidence type="ECO:0000256" key="6">
    <source>
        <dbReference type="SAM" id="Phobius"/>
    </source>
</evidence>
<dbReference type="Pfam" id="PF00939">
    <property type="entry name" value="Na_sulph_symp"/>
    <property type="match status" value="1"/>
</dbReference>
<gene>
    <name evidence="7" type="ordered locus">Tgr7_0889</name>
</gene>
<evidence type="ECO:0000256" key="4">
    <source>
        <dbReference type="ARBA" id="ARBA00022989"/>
    </source>
</evidence>
<feature type="transmembrane region" description="Helical" evidence="6">
    <location>
        <begin position="23"/>
        <end position="41"/>
    </location>
</feature>
<keyword evidence="8" id="KW-1185">Reference proteome</keyword>
<evidence type="ECO:0000256" key="1">
    <source>
        <dbReference type="ARBA" id="ARBA00004141"/>
    </source>
</evidence>
<evidence type="ECO:0000256" key="2">
    <source>
        <dbReference type="ARBA" id="ARBA00022448"/>
    </source>
</evidence>
<feature type="transmembrane region" description="Helical" evidence="6">
    <location>
        <begin position="95"/>
        <end position="113"/>
    </location>
</feature>
<dbReference type="GO" id="GO:0005886">
    <property type="term" value="C:plasma membrane"/>
    <property type="evidence" value="ECO:0007669"/>
    <property type="project" value="TreeGrafter"/>
</dbReference>
<feature type="transmembrane region" description="Helical" evidence="6">
    <location>
        <begin position="469"/>
        <end position="493"/>
    </location>
</feature>
<name>B8GNB9_THISH</name>
<evidence type="ECO:0000313" key="8">
    <source>
        <dbReference type="Proteomes" id="UP000002383"/>
    </source>
</evidence>
<keyword evidence="5 6" id="KW-0472">Membrane</keyword>
<dbReference type="NCBIfam" id="TIGR00785">
    <property type="entry name" value="dass"/>
    <property type="match status" value="1"/>
</dbReference>
<feature type="transmembrane region" description="Helical" evidence="6">
    <location>
        <begin position="309"/>
        <end position="328"/>
    </location>
</feature>
<organism evidence="7 8">
    <name type="scientific">Thioalkalivibrio sulfidiphilus (strain HL-EbGR7)</name>
    <dbReference type="NCBI Taxonomy" id="396588"/>
    <lineage>
        <taxon>Bacteria</taxon>
        <taxon>Pseudomonadati</taxon>
        <taxon>Pseudomonadota</taxon>
        <taxon>Gammaproteobacteria</taxon>
        <taxon>Chromatiales</taxon>
        <taxon>Ectothiorhodospiraceae</taxon>
        <taxon>Thioalkalivibrio</taxon>
    </lineage>
</organism>